<proteinExistence type="inferred from homology"/>
<accession>A0A0F3N6H3</accession>
<comment type="caution">
    <text evidence="2">The sequence shown here is derived from an EMBL/GenBank/DDBJ whole genome shotgun (WGS) entry which is preliminary data.</text>
</comment>
<reference evidence="2 3" key="1">
    <citation type="submission" date="2015-02" db="EMBL/GenBank/DDBJ databases">
        <title>Genome Sequencing of Rickettsiales.</title>
        <authorList>
            <person name="Daugherty S.C."/>
            <person name="Su Q."/>
            <person name="Abolude K."/>
            <person name="Beier-Sexton M."/>
            <person name="Carlyon J.A."/>
            <person name="Carter R."/>
            <person name="Day N.P."/>
            <person name="Dumler S.J."/>
            <person name="Dyachenko V."/>
            <person name="Godinez A."/>
            <person name="Kurtti T.J."/>
            <person name="Lichay M."/>
            <person name="Mullins K.E."/>
            <person name="Ott S."/>
            <person name="Pappas-Brown V."/>
            <person name="Paris D.H."/>
            <person name="Patel P."/>
            <person name="Richards A.L."/>
            <person name="Sadzewicz L."/>
            <person name="Sears K."/>
            <person name="Seidman D."/>
            <person name="Sengamalay N."/>
            <person name="Stenos J."/>
            <person name="Tallon L.J."/>
            <person name="Vincent G."/>
            <person name="Fraser C.M."/>
            <person name="Munderloh U."/>
            <person name="Dunning-Hotopp J.C."/>
        </authorList>
    </citation>
    <scope>NUCLEOTIDE SEQUENCE [LARGE SCALE GENOMIC DNA]</scope>
    <source>
        <strain evidence="2 3">EmCRT</strain>
    </source>
</reference>
<dbReference type="Pfam" id="PF01722">
    <property type="entry name" value="BolA"/>
    <property type="match status" value="1"/>
</dbReference>
<dbReference type="Proteomes" id="UP000033546">
    <property type="component" value="Unassembled WGS sequence"/>
</dbReference>
<comment type="similarity">
    <text evidence="1">Belongs to the BolA/IbaG family.</text>
</comment>
<dbReference type="AlphaFoldDB" id="A0A0F3N6H3"/>
<dbReference type="Gene3D" id="3.30.300.90">
    <property type="entry name" value="BolA-like"/>
    <property type="match status" value="1"/>
</dbReference>
<dbReference type="InterPro" id="IPR002634">
    <property type="entry name" value="BolA"/>
</dbReference>
<dbReference type="SUPFAM" id="SSF82657">
    <property type="entry name" value="BolA-like"/>
    <property type="match status" value="1"/>
</dbReference>
<dbReference type="PATRIC" id="fig|1359167.3.peg.746"/>
<evidence type="ECO:0000313" key="3">
    <source>
        <dbReference type="Proteomes" id="UP000033546"/>
    </source>
</evidence>
<dbReference type="RefSeq" id="WP_045805077.1">
    <property type="nucleotide sequence ID" value="NZ_LANU01000003.1"/>
</dbReference>
<gene>
    <name evidence="2" type="ORF">EMUCRT_0778</name>
</gene>
<organism evidence="2 3">
    <name type="scientific">Ehrlichia cf. muris str. EmCRT</name>
    <dbReference type="NCBI Taxonomy" id="1359167"/>
    <lineage>
        <taxon>Bacteria</taxon>
        <taxon>Pseudomonadati</taxon>
        <taxon>Pseudomonadota</taxon>
        <taxon>Alphaproteobacteria</taxon>
        <taxon>Rickettsiales</taxon>
        <taxon>Anaplasmataceae</taxon>
        <taxon>Ehrlichia</taxon>
    </lineage>
</organism>
<dbReference type="InterPro" id="IPR036065">
    <property type="entry name" value="BolA-like_sf"/>
</dbReference>
<dbReference type="EMBL" id="LANU01000003">
    <property type="protein sequence ID" value="KJV63326.1"/>
    <property type="molecule type" value="Genomic_DNA"/>
</dbReference>
<dbReference type="PIRSF" id="PIRSF003113">
    <property type="entry name" value="BolA"/>
    <property type="match status" value="1"/>
</dbReference>
<name>A0A0F3N6H3_9RICK</name>
<evidence type="ECO:0000256" key="1">
    <source>
        <dbReference type="RuleBase" id="RU003860"/>
    </source>
</evidence>
<sequence length="96" mass="11309">MNIIQKIKNKIISELNVLKLEIIDESLKHRDHIFQSAYSISHLKVQLVSNDFLEITRINRHKLLHKILEGEIKLIHSISFSLYTEAEYNILLEESN</sequence>
<protein>
    <submittedName>
        <fullName evidence="2">BolA-like family protein</fullName>
    </submittedName>
</protein>
<evidence type="ECO:0000313" key="2">
    <source>
        <dbReference type="EMBL" id="KJV63326.1"/>
    </source>
</evidence>